<dbReference type="EMBL" id="CP001867">
    <property type="protein sequence ID" value="ADB77187.1"/>
    <property type="molecule type" value="Genomic_DNA"/>
</dbReference>
<feature type="transmembrane region" description="Helical" evidence="1">
    <location>
        <begin position="256"/>
        <end position="279"/>
    </location>
</feature>
<feature type="transmembrane region" description="Helical" evidence="1">
    <location>
        <begin position="229"/>
        <end position="250"/>
    </location>
</feature>
<feature type="transmembrane region" description="Helical" evidence="1">
    <location>
        <begin position="53"/>
        <end position="71"/>
    </location>
</feature>
<evidence type="ECO:0000256" key="1">
    <source>
        <dbReference type="SAM" id="Phobius"/>
    </source>
</evidence>
<protein>
    <submittedName>
        <fullName evidence="2">Uncharacterized protein</fullName>
    </submittedName>
</protein>
<gene>
    <name evidence="2" type="ordered locus">Gobs_4639</name>
</gene>
<dbReference type="KEGG" id="gob:Gobs_4639"/>
<feature type="transmembrane region" description="Helical" evidence="1">
    <location>
        <begin position="170"/>
        <end position="196"/>
    </location>
</feature>
<keyword evidence="1" id="KW-0812">Transmembrane</keyword>
<name>D2S4N7_GEOOG</name>
<reference evidence="3" key="2">
    <citation type="submission" date="2010-01" db="EMBL/GenBank/DDBJ databases">
        <title>The complete genome of Geodermatophilus obscurus DSM 43160.</title>
        <authorList>
            <consortium name="US DOE Joint Genome Institute (JGI-PGF)"/>
            <person name="Lucas S."/>
            <person name="Copeland A."/>
            <person name="Lapidus A."/>
            <person name="Glavina del Rio T."/>
            <person name="Dalin E."/>
            <person name="Tice H."/>
            <person name="Bruce D."/>
            <person name="Goodwin L."/>
            <person name="Pitluck S."/>
            <person name="Kyrpides N."/>
            <person name="Mavromatis K."/>
            <person name="Ivanova N."/>
            <person name="Munk A.C."/>
            <person name="Brettin T."/>
            <person name="Detter J.C."/>
            <person name="Han C."/>
            <person name="Larimer F."/>
            <person name="Land M."/>
            <person name="Hauser L."/>
            <person name="Markowitz V."/>
            <person name="Cheng J.-F."/>
            <person name="Hugenholtz P."/>
            <person name="Woyke T."/>
            <person name="Wu D."/>
            <person name="Jando M."/>
            <person name="Schneider S."/>
            <person name="Klenk H.-P."/>
            <person name="Eisen J.A."/>
        </authorList>
    </citation>
    <scope>NUCLEOTIDE SEQUENCE [LARGE SCALE GENOMIC DNA]</scope>
    <source>
        <strain evidence="3">ATCC 25078 / DSM 43160 / JCM 3152 / KCC A-0152 / KCTC 9177 / NBRC 13315 / NRRL B-3577 / G-20</strain>
    </source>
</reference>
<organism evidence="2 3">
    <name type="scientific">Geodermatophilus obscurus (strain ATCC 25078 / DSM 43160 / JCM 3152 / CCUG 61914 / KCC A-0152 / KCTC 9177 / NBRC 13315 / NRRL B-3577 / G-20)</name>
    <dbReference type="NCBI Taxonomy" id="526225"/>
    <lineage>
        <taxon>Bacteria</taxon>
        <taxon>Bacillati</taxon>
        <taxon>Actinomycetota</taxon>
        <taxon>Actinomycetes</taxon>
        <taxon>Geodermatophilales</taxon>
        <taxon>Geodermatophilaceae</taxon>
        <taxon>Geodermatophilus</taxon>
    </lineage>
</organism>
<dbReference type="AlphaFoldDB" id="D2S4N7"/>
<proteinExistence type="predicted"/>
<keyword evidence="1" id="KW-1133">Transmembrane helix</keyword>
<feature type="transmembrane region" description="Helical" evidence="1">
    <location>
        <begin position="22"/>
        <end position="41"/>
    </location>
</feature>
<keyword evidence="1" id="KW-0472">Membrane</keyword>
<dbReference type="OrthoDB" id="9929186at2"/>
<dbReference type="STRING" id="526225.Gobs_4639"/>
<reference evidence="2 3" key="1">
    <citation type="journal article" date="2010" name="Stand. Genomic Sci.">
        <title>Complete genome sequence of Geodermatophilus obscurus type strain (G-20).</title>
        <authorList>
            <person name="Ivanova N."/>
            <person name="Sikorski J."/>
            <person name="Jando M."/>
            <person name="Munk C."/>
            <person name="Lapidus A."/>
            <person name="Glavina Del Rio T."/>
            <person name="Copeland A."/>
            <person name="Tice H."/>
            <person name="Cheng J.-F."/>
            <person name="Lucas S."/>
            <person name="Chen F."/>
            <person name="Nolan M."/>
            <person name="Bruce D."/>
            <person name="Goodwin L."/>
            <person name="Pitluck S."/>
            <person name="Mavromatis K."/>
            <person name="Mikhailova N."/>
            <person name="Pati A."/>
            <person name="Chen A."/>
            <person name="Palaniappan K."/>
            <person name="Land M."/>
            <person name="Hauser L."/>
            <person name="Chang Y.-J."/>
            <person name="Jeffries C.D."/>
            <person name="Meincke L."/>
            <person name="Brettin T."/>
            <person name="Detter J.C."/>
            <person name="Detter J.C."/>
            <person name="Rohde M."/>
            <person name="Goeker M."/>
            <person name="Bristow J."/>
            <person name="Eisen J.A."/>
            <person name="Markowitz V."/>
            <person name="Hugenholtz P."/>
            <person name="Kyrpides N.C."/>
            <person name="Klenk H.-P."/>
        </authorList>
    </citation>
    <scope>NUCLEOTIDE SEQUENCE [LARGE SCALE GENOMIC DNA]</scope>
    <source>
        <strain evidence="3">ATCC 25078 / DSM 43160 / JCM 3152 / KCC A-0152 / KCTC 9177 / NBRC 13315 / NRRL B-3577 / G-20</strain>
    </source>
</reference>
<evidence type="ECO:0000313" key="2">
    <source>
        <dbReference type="EMBL" id="ADB77187.1"/>
    </source>
</evidence>
<feature type="transmembrane region" description="Helical" evidence="1">
    <location>
        <begin position="137"/>
        <end position="158"/>
    </location>
</feature>
<sequence length="298" mass="29878">MLRAAVPPSARLLPPLGPADVLGWPTVAVLAGLVAAAAGAWSTRARRRRGVRLRWRLAGLVLAVIAIAAALQTRSVGPATSVALLGGALLLFLVAVLTAGSAWVGWRARRLARSGRAVDVLAAAGLRALSGPAGRTAGSVFVAGIALGIASVLTAVLLTGDGYGGLSGHLPGLALTATAAFLAVLVAIAGMTLAAADDLVTTRRALASTAALGASPATLDRVQRRRLQVVTVTPMAAGVLVGAVVYPAPLIVSSPLFLAALGVLPVAVLLVWAACAAVVRVLRSRTRLAADPSSLRVA</sequence>
<dbReference type="HOGENOM" id="CLU_933038_0_0_11"/>
<accession>D2S4N7</accession>
<evidence type="ECO:0000313" key="3">
    <source>
        <dbReference type="Proteomes" id="UP000001382"/>
    </source>
</evidence>
<feature type="transmembrane region" description="Helical" evidence="1">
    <location>
        <begin position="83"/>
        <end position="106"/>
    </location>
</feature>
<dbReference type="RefSeq" id="WP_012950611.1">
    <property type="nucleotide sequence ID" value="NC_013757.1"/>
</dbReference>
<keyword evidence="3" id="KW-1185">Reference proteome</keyword>
<dbReference type="Proteomes" id="UP000001382">
    <property type="component" value="Chromosome"/>
</dbReference>